<name>A0ABM5JTJ8_DIAVI</name>
<evidence type="ECO:0000256" key="2">
    <source>
        <dbReference type="ARBA" id="ARBA00023180"/>
    </source>
</evidence>
<dbReference type="Proteomes" id="UP001652700">
    <property type="component" value="Unplaced"/>
</dbReference>
<accession>A0ABM5JTJ8</accession>
<dbReference type="RefSeq" id="XP_050501264.1">
    <property type="nucleotide sequence ID" value="XM_050645307.1"/>
</dbReference>
<evidence type="ECO:0000256" key="4">
    <source>
        <dbReference type="SAM" id="SignalP"/>
    </source>
</evidence>
<evidence type="ECO:0000313" key="5">
    <source>
        <dbReference type="EnsemblMetazoa" id="XP_050501264.1"/>
    </source>
</evidence>
<feature type="transmembrane region" description="Helical" evidence="3">
    <location>
        <begin position="216"/>
        <end position="235"/>
    </location>
</feature>
<keyword evidence="4" id="KW-0732">Signal</keyword>
<keyword evidence="2" id="KW-0325">Glycoprotein</keyword>
<organism evidence="5 6">
    <name type="scientific">Diabrotica virgifera virgifera</name>
    <name type="common">western corn rootworm</name>
    <dbReference type="NCBI Taxonomy" id="50390"/>
    <lineage>
        <taxon>Eukaryota</taxon>
        <taxon>Metazoa</taxon>
        <taxon>Ecdysozoa</taxon>
        <taxon>Arthropoda</taxon>
        <taxon>Hexapoda</taxon>
        <taxon>Insecta</taxon>
        <taxon>Pterygota</taxon>
        <taxon>Neoptera</taxon>
        <taxon>Endopterygota</taxon>
        <taxon>Coleoptera</taxon>
        <taxon>Polyphaga</taxon>
        <taxon>Cucujiformia</taxon>
        <taxon>Chrysomeloidea</taxon>
        <taxon>Chrysomelidae</taxon>
        <taxon>Galerucinae</taxon>
        <taxon>Diabroticina</taxon>
        <taxon>Diabroticites</taxon>
        <taxon>Diabrotica</taxon>
    </lineage>
</organism>
<dbReference type="Pfam" id="PF03227">
    <property type="entry name" value="GILT"/>
    <property type="match status" value="1"/>
</dbReference>
<protein>
    <recommendedName>
        <fullName evidence="7">GILT-like protein 1</fullName>
    </recommendedName>
</protein>
<dbReference type="InterPro" id="IPR004911">
    <property type="entry name" value="Interferon-induced_GILT"/>
</dbReference>
<sequence>MKWFATKITIIIVFEIFINFTSAEVEDQVITAVIFYEPLCPYTEGFIKQEVNPFFEGHLSKFVKLKIVPYDSRPAVGKFLCNGNRRTSCSLGMIVPTENNTNIHSNSHCLKRAIQFIRYLRDQFQQVSVDDIDQKCEVAALGSHFPDIHKFPKVQLGTYYPINNDTLDELQSTLDNMSQEYFGSQKEFQSHIFYSFDYNPKKECIERLQRSNSGSYGKYSINMLAPLLLLVLYVITKL</sequence>
<feature type="signal peptide" evidence="4">
    <location>
        <begin position="1"/>
        <end position="23"/>
    </location>
</feature>
<comment type="similarity">
    <text evidence="1">Belongs to the GILT family.</text>
</comment>
<evidence type="ECO:0000256" key="1">
    <source>
        <dbReference type="ARBA" id="ARBA00005679"/>
    </source>
</evidence>
<evidence type="ECO:0008006" key="7">
    <source>
        <dbReference type="Google" id="ProtNLM"/>
    </source>
</evidence>
<keyword evidence="3" id="KW-1133">Transmembrane helix</keyword>
<feature type="chain" id="PRO_5047355365" description="GILT-like protein 1" evidence="4">
    <location>
        <begin position="24"/>
        <end position="238"/>
    </location>
</feature>
<keyword evidence="3" id="KW-0472">Membrane</keyword>
<evidence type="ECO:0000256" key="3">
    <source>
        <dbReference type="SAM" id="Phobius"/>
    </source>
</evidence>
<reference evidence="5" key="1">
    <citation type="submission" date="2025-05" db="UniProtKB">
        <authorList>
            <consortium name="EnsemblMetazoa"/>
        </authorList>
    </citation>
    <scope>IDENTIFICATION</scope>
</reference>
<keyword evidence="6" id="KW-1185">Reference proteome</keyword>
<dbReference type="EnsemblMetazoa" id="XM_050645307.1">
    <property type="protein sequence ID" value="XP_050501264.1"/>
    <property type="gene ID" value="LOC126881202"/>
</dbReference>
<keyword evidence="3" id="KW-0812">Transmembrane</keyword>
<proteinExistence type="inferred from homology"/>
<evidence type="ECO:0000313" key="6">
    <source>
        <dbReference type="Proteomes" id="UP001652700"/>
    </source>
</evidence>
<dbReference type="GeneID" id="126881202"/>